<evidence type="ECO:0000256" key="4">
    <source>
        <dbReference type="ARBA" id="ARBA00022691"/>
    </source>
</evidence>
<dbReference type="PANTHER" id="PTHR10631:SF3">
    <property type="entry name" value="TRNA (GUANINE(26)-N(2))-DIMETHYLTRANSFERASE"/>
    <property type="match status" value="1"/>
</dbReference>
<dbReference type="PROSITE" id="PS51626">
    <property type="entry name" value="SAM_MT_TRM1"/>
    <property type="match status" value="1"/>
</dbReference>
<evidence type="ECO:0000256" key="11">
    <source>
        <dbReference type="SAM" id="MobiDB-lite"/>
    </source>
</evidence>
<dbReference type="EC" id="2.1.1.216" evidence="7 10"/>
<dbReference type="Pfam" id="PF02005">
    <property type="entry name" value="TRM"/>
    <property type="match status" value="1"/>
</dbReference>
<feature type="compositionally biased region" description="Basic residues" evidence="11">
    <location>
        <begin position="536"/>
        <end position="545"/>
    </location>
</feature>
<dbReference type="FunFam" id="3.30.56.70:FF:000001">
    <property type="entry name" value="tRNA (guanine(26)-N(2))-dimethyltransferase"/>
    <property type="match status" value="1"/>
</dbReference>
<keyword evidence="5 10" id="KW-0819">tRNA processing</keyword>
<evidence type="ECO:0000256" key="9">
    <source>
        <dbReference type="ARBA" id="ARBA00074266"/>
    </source>
</evidence>
<dbReference type="GO" id="GO:0002940">
    <property type="term" value="P:tRNA N2-guanine methylation"/>
    <property type="evidence" value="ECO:0007669"/>
    <property type="project" value="TreeGrafter"/>
</dbReference>
<dbReference type="SUPFAM" id="SSF53335">
    <property type="entry name" value="S-adenosyl-L-methionine-dependent methyltransferases"/>
    <property type="match status" value="1"/>
</dbReference>
<comment type="similarity">
    <text evidence="10">Belongs to the class I-like SAM-binding methyltransferase superfamily. Trm1 family.</text>
</comment>
<gene>
    <name evidence="12" type="ORF">DIABBA_LOCUS12513</name>
</gene>
<evidence type="ECO:0000313" key="13">
    <source>
        <dbReference type="Proteomes" id="UP001153709"/>
    </source>
</evidence>
<evidence type="ECO:0000313" key="12">
    <source>
        <dbReference type="EMBL" id="CAH1285286.1"/>
    </source>
</evidence>
<dbReference type="InterPro" id="IPR002905">
    <property type="entry name" value="Trm1"/>
</dbReference>
<dbReference type="GO" id="GO:0160104">
    <property type="term" value="F:tRNA (guanine(26)-N2)-dimethyltransferase activity"/>
    <property type="evidence" value="ECO:0007669"/>
    <property type="project" value="UniProtKB-UniRule"/>
</dbReference>
<reference evidence="12" key="1">
    <citation type="submission" date="2022-01" db="EMBL/GenBank/DDBJ databases">
        <authorList>
            <person name="King R."/>
        </authorList>
    </citation>
    <scope>NUCLEOTIDE SEQUENCE</scope>
</reference>
<sequence length="562" mass="63730">MYFYFRIIQKNKVQIKLKLSYESIRTIFVGNYLQNMTNTSETTEFQEISEGLANIRTGGKVFYNPVQEFNRDVSISVISAFARRFRKENEELRVKKEKNEVRDTQLEPWLAGTRYEDGINILEALSATGLRSIRYAKEIPGVKQIVANDFSLQAVDDIKNNVILNNVEHLVKPNHDDAVALMYQHKKQNQFDVIDLDPYGCPSMFLDSAVQAIKDGGLLLVTATDMAVLAGNSPETCYTKYGAISIRSRYCHEMALRILLQSIESHATRYGRYIVPLMSLSADFYIRVFVRVYSGAHKCKFSTSKLSHVYHCTGCDSFTLQPLGITKTGEKGNVKFKIPTGPPVLPNCEHCGNTHHIGGPIWSAPLHSSEFVKEVLDIASEKLGTIRRIHGVLNVISEELLDVPLYYTFEKLCSTIHVEQPPMMVIRSAILNAGYRVSFTHMNKTSIKTDAPTKVVWDIMRCWEQLHPAAKKRLTEDTPAFRILSQKPEKEYSFKLHPDANPASKKMGLVRFQENPTAHWGPGCRNTAMVGDQKIQKSKRNQGKRKREDSPTEEKTEGVSEK</sequence>
<evidence type="ECO:0000256" key="2">
    <source>
        <dbReference type="ARBA" id="ARBA00022603"/>
    </source>
</evidence>
<dbReference type="OrthoDB" id="6349953at2759"/>
<feature type="region of interest" description="Disordered" evidence="11">
    <location>
        <begin position="516"/>
        <end position="562"/>
    </location>
</feature>
<dbReference type="Proteomes" id="UP001153709">
    <property type="component" value="Chromosome 8"/>
</dbReference>
<dbReference type="InterPro" id="IPR042296">
    <property type="entry name" value="tRNA_met_Trm1_C"/>
</dbReference>
<protein>
    <recommendedName>
        <fullName evidence="9 10">tRNA (guanine(26)-N(2))-dimethyltransferase</fullName>
        <ecNumber evidence="7 10">2.1.1.216</ecNumber>
    </recommendedName>
</protein>
<evidence type="ECO:0000256" key="1">
    <source>
        <dbReference type="ARBA" id="ARBA00022555"/>
    </source>
</evidence>
<dbReference type="CDD" id="cd02440">
    <property type="entry name" value="AdoMet_MTases"/>
    <property type="match status" value="1"/>
</dbReference>
<name>A0A9P0E439_DIABA</name>
<evidence type="ECO:0000256" key="5">
    <source>
        <dbReference type="ARBA" id="ARBA00022694"/>
    </source>
</evidence>
<dbReference type="EMBL" id="OU898283">
    <property type="protein sequence ID" value="CAH1285286.1"/>
    <property type="molecule type" value="Genomic_DNA"/>
</dbReference>
<accession>A0A9P0E439</accession>
<organism evidence="12 13">
    <name type="scientific">Diabrotica balteata</name>
    <name type="common">Banded cucumber beetle</name>
    <dbReference type="NCBI Taxonomy" id="107213"/>
    <lineage>
        <taxon>Eukaryota</taxon>
        <taxon>Metazoa</taxon>
        <taxon>Ecdysozoa</taxon>
        <taxon>Arthropoda</taxon>
        <taxon>Hexapoda</taxon>
        <taxon>Insecta</taxon>
        <taxon>Pterygota</taxon>
        <taxon>Neoptera</taxon>
        <taxon>Endopterygota</taxon>
        <taxon>Coleoptera</taxon>
        <taxon>Polyphaga</taxon>
        <taxon>Cucujiformia</taxon>
        <taxon>Chrysomeloidea</taxon>
        <taxon>Chrysomelidae</taxon>
        <taxon>Galerucinae</taxon>
        <taxon>Diabroticina</taxon>
        <taxon>Diabroticites</taxon>
        <taxon>Diabrotica</taxon>
    </lineage>
</organism>
<dbReference type="PANTHER" id="PTHR10631">
    <property type="entry name" value="N 2 ,N 2 -DIMETHYLGUANOSINE TRNA METHYLTRANSFERASE"/>
    <property type="match status" value="1"/>
</dbReference>
<keyword evidence="1 10" id="KW-0820">tRNA-binding</keyword>
<comment type="catalytic activity">
    <reaction evidence="8 10">
        <text>guanosine(26) in tRNA + 2 S-adenosyl-L-methionine = N(2)-dimethylguanosine(26) in tRNA + 2 S-adenosyl-L-homocysteine + 2 H(+)</text>
        <dbReference type="Rhea" id="RHEA:43140"/>
        <dbReference type="Rhea" id="RHEA-COMP:10359"/>
        <dbReference type="Rhea" id="RHEA-COMP:10360"/>
        <dbReference type="ChEBI" id="CHEBI:15378"/>
        <dbReference type="ChEBI" id="CHEBI:57856"/>
        <dbReference type="ChEBI" id="CHEBI:59789"/>
        <dbReference type="ChEBI" id="CHEBI:74269"/>
        <dbReference type="ChEBI" id="CHEBI:74513"/>
        <dbReference type="EC" id="2.1.1.216"/>
    </reaction>
</comment>
<keyword evidence="13" id="KW-1185">Reference proteome</keyword>
<keyword evidence="6 10" id="KW-0694">RNA-binding</keyword>
<keyword evidence="4 10" id="KW-0949">S-adenosyl-L-methionine</keyword>
<feature type="compositionally biased region" description="Basic and acidic residues" evidence="11">
    <location>
        <begin position="546"/>
        <end position="562"/>
    </location>
</feature>
<evidence type="ECO:0000256" key="6">
    <source>
        <dbReference type="ARBA" id="ARBA00022884"/>
    </source>
</evidence>
<keyword evidence="2 10" id="KW-0489">Methyltransferase</keyword>
<evidence type="ECO:0000256" key="3">
    <source>
        <dbReference type="ARBA" id="ARBA00022679"/>
    </source>
</evidence>
<dbReference type="Gene3D" id="3.30.56.70">
    <property type="entry name" value="N2,N2-dimethylguanosine tRNA methyltransferase, C-terminal domain"/>
    <property type="match status" value="1"/>
</dbReference>
<evidence type="ECO:0000256" key="10">
    <source>
        <dbReference type="PROSITE-ProRule" id="PRU00958"/>
    </source>
</evidence>
<dbReference type="GO" id="GO:0005634">
    <property type="term" value="C:nucleus"/>
    <property type="evidence" value="ECO:0007669"/>
    <property type="project" value="TreeGrafter"/>
</dbReference>
<dbReference type="AlphaFoldDB" id="A0A9P0E439"/>
<keyword evidence="3 10" id="KW-0808">Transferase</keyword>
<evidence type="ECO:0000256" key="8">
    <source>
        <dbReference type="ARBA" id="ARBA00051897"/>
    </source>
</evidence>
<proteinExistence type="inferred from homology"/>
<dbReference type="InterPro" id="IPR029063">
    <property type="entry name" value="SAM-dependent_MTases_sf"/>
</dbReference>
<dbReference type="NCBIfam" id="TIGR00308">
    <property type="entry name" value="TRM1"/>
    <property type="match status" value="1"/>
</dbReference>
<evidence type="ECO:0000256" key="7">
    <source>
        <dbReference type="ARBA" id="ARBA00039099"/>
    </source>
</evidence>
<dbReference type="Gene3D" id="3.40.50.150">
    <property type="entry name" value="Vaccinia Virus protein VP39"/>
    <property type="match status" value="1"/>
</dbReference>
<dbReference type="GO" id="GO:0000049">
    <property type="term" value="F:tRNA binding"/>
    <property type="evidence" value="ECO:0007669"/>
    <property type="project" value="UniProtKB-UniRule"/>
</dbReference>